<dbReference type="EMBL" id="JACJUU010000005">
    <property type="protein sequence ID" value="MBC2770006.1"/>
    <property type="molecule type" value="Genomic_DNA"/>
</dbReference>
<accession>A0A842HP66</accession>
<evidence type="ECO:0000256" key="2">
    <source>
        <dbReference type="ARBA" id="ARBA00023002"/>
    </source>
</evidence>
<dbReference type="PANTHER" id="PTHR41534:SF1">
    <property type="entry name" value="BLR3401 PROTEIN"/>
    <property type="match status" value="1"/>
</dbReference>
<dbReference type="Pfam" id="PF00866">
    <property type="entry name" value="Ring_hydroxyl_B"/>
    <property type="match status" value="1"/>
</dbReference>
<evidence type="ECO:0000256" key="1">
    <source>
        <dbReference type="ARBA" id="ARBA00009570"/>
    </source>
</evidence>
<dbReference type="Gene3D" id="3.10.450.50">
    <property type="match status" value="1"/>
</dbReference>
<dbReference type="SUPFAM" id="SSF54427">
    <property type="entry name" value="NTF2-like"/>
    <property type="match status" value="1"/>
</dbReference>
<dbReference type="GO" id="GO:0019380">
    <property type="term" value="P:3-phenylpropionate catabolic process"/>
    <property type="evidence" value="ECO:0007669"/>
    <property type="project" value="TreeGrafter"/>
</dbReference>
<keyword evidence="4" id="KW-1185">Reference proteome</keyword>
<reference evidence="3 4" key="1">
    <citation type="submission" date="2020-08" db="EMBL/GenBank/DDBJ databases">
        <title>Paraeoetvoesia sp. YC-7-48 draft genome sequence.</title>
        <authorList>
            <person name="Yao L."/>
        </authorList>
    </citation>
    <scope>NUCLEOTIDE SEQUENCE [LARGE SCALE GENOMIC DNA]</scope>
    <source>
        <strain evidence="4">YC-7-48</strain>
    </source>
</reference>
<protein>
    <submittedName>
        <fullName evidence="3">Aromatic-ring-hydroxylating dioxygenase subunit beta</fullName>
    </submittedName>
</protein>
<dbReference type="InterPro" id="IPR032710">
    <property type="entry name" value="NTF2-like_dom_sf"/>
</dbReference>
<dbReference type="InterPro" id="IPR000391">
    <property type="entry name" value="Rng_hydr_dOase-bsu"/>
</dbReference>
<dbReference type="CDD" id="cd00667">
    <property type="entry name" value="ring_hydroxylating_dioxygenases_beta"/>
    <property type="match status" value="1"/>
</dbReference>
<dbReference type="Proteomes" id="UP000545386">
    <property type="component" value="Unassembled WGS sequence"/>
</dbReference>
<sequence length="164" mass="19686">MSQFTDQDVIEFVYTEARILDALQFEDWLDLFTEDCHYWMPLAYAQEDPRLHTSLMDEDKLLLRVRVERLKGQRTFSQQPRSRCHHLLQRPEIDTTHPWHQPAQGQYVVRTAFHYTEVRGDEQNIYAGWTTHELRVEEGSLRIRRKRVDLLNRESALGNIQLFM</sequence>
<dbReference type="RefSeq" id="WP_185779707.1">
    <property type="nucleotide sequence ID" value="NZ_JACJUU010000005.1"/>
</dbReference>
<proteinExistence type="inferred from homology"/>
<dbReference type="GO" id="GO:0051213">
    <property type="term" value="F:dioxygenase activity"/>
    <property type="evidence" value="ECO:0007669"/>
    <property type="project" value="UniProtKB-KW"/>
</dbReference>
<keyword evidence="2" id="KW-0560">Oxidoreductase</keyword>
<evidence type="ECO:0000313" key="3">
    <source>
        <dbReference type="EMBL" id="MBC2770006.1"/>
    </source>
</evidence>
<keyword evidence="3" id="KW-0223">Dioxygenase</keyword>
<dbReference type="PANTHER" id="PTHR41534">
    <property type="entry name" value="BLR3401 PROTEIN"/>
    <property type="match status" value="1"/>
</dbReference>
<comment type="similarity">
    <text evidence="1">Belongs to the bacterial ring-hydroxylating dioxygenase beta subunit family.</text>
</comment>
<organism evidence="3 4">
    <name type="scientific">Pusillimonas minor</name>
    <dbReference type="NCBI Taxonomy" id="2697024"/>
    <lineage>
        <taxon>Bacteria</taxon>
        <taxon>Pseudomonadati</taxon>
        <taxon>Pseudomonadota</taxon>
        <taxon>Betaproteobacteria</taxon>
        <taxon>Burkholderiales</taxon>
        <taxon>Alcaligenaceae</taxon>
        <taxon>Pusillimonas</taxon>
    </lineage>
</organism>
<gene>
    <name evidence="3" type="ORF">GTU67_08800</name>
</gene>
<evidence type="ECO:0000313" key="4">
    <source>
        <dbReference type="Proteomes" id="UP000545386"/>
    </source>
</evidence>
<dbReference type="AlphaFoldDB" id="A0A842HP66"/>
<name>A0A842HP66_9BURK</name>
<comment type="caution">
    <text evidence="3">The sequence shown here is derived from an EMBL/GenBank/DDBJ whole genome shotgun (WGS) entry which is preliminary data.</text>
</comment>